<dbReference type="AlphaFoldDB" id="A0A7W2TWJ5"/>
<evidence type="ECO:0000313" key="4">
    <source>
        <dbReference type="Proteomes" id="UP000539350"/>
    </source>
</evidence>
<dbReference type="EMBL" id="JACFXU010000014">
    <property type="protein sequence ID" value="MBA6413277.1"/>
    <property type="molecule type" value="Genomic_DNA"/>
</dbReference>
<sequence>MSGQWWVYVLECADGSLYTGVARDIERRLAQHNGLIAGGPKYTRGRRPVVLRWQEAAPDRSSAQQREAQIKSFSRQQKLSLLGA</sequence>
<dbReference type="PROSITE" id="PS50164">
    <property type="entry name" value="GIY_YIG"/>
    <property type="match status" value="1"/>
</dbReference>
<dbReference type="Pfam" id="PF01541">
    <property type="entry name" value="GIY-YIG"/>
    <property type="match status" value="1"/>
</dbReference>
<organism evidence="3 4">
    <name type="scientific">Sediminihaliea albiluteola</name>
    <dbReference type="NCBI Taxonomy" id="2758564"/>
    <lineage>
        <taxon>Bacteria</taxon>
        <taxon>Pseudomonadati</taxon>
        <taxon>Pseudomonadota</taxon>
        <taxon>Gammaproteobacteria</taxon>
        <taxon>Cellvibrionales</taxon>
        <taxon>Halieaceae</taxon>
        <taxon>Sediminihaliea</taxon>
    </lineage>
</organism>
<evidence type="ECO:0000313" key="3">
    <source>
        <dbReference type="EMBL" id="MBA6413277.1"/>
    </source>
</evidence>
<accession>A0A7W2TWJ5</accession>
<dbReference type="InterPro" id="IPR050190">
    <property type="entry name" value="UPF0213_domain"/>
</dbReference>
<protein>
    <submittedName>
        <fullName evidence="3">GIY-YIG nuclease family protein</fullName>
    </submittedName>
</protein>
<proteinExistence type="inferred from homology"/>
<dbReference type="InterPro" id="IPR035901">
    <property type="entry name" value="GIY-YIG_endonuc_sf"/>
</dbReference>
<dbReference type="PANTHER" id="PTHR34477:SF1">
    <property type="entry name" value="UPF0213 PROTEIN YHBQ"/>
    <property type="match status" value="1"/>
</dbReference>
<comment type="similarity">
    <text evidence="1">Belongs to the UPF0213 family.</text>
</comment>
<evidence type="ECO:0000256" key="1">
    <source>
        <dbReference type="ARBA" id="ARBA00007435"/>
    </source>
</evidence>
<dbReference type="Proteomes" id="UP000539350">
    <property type="component" value="Unassembled WGS sequence"/>
</dbReference>
<evidence type="ECO:0000259" key="2">
    <source>
        <dbReference type="PROSITE" id="PS50164"/>
    </source>
</evidence>
<reference evidence="3 4" key="1">
    <citation type="submission" date="2020-07" db="EMBL/GenBank/DDBJ databases">
        <title>Halieaceae bacterium, F7430, whole genome shotgun sequencing project.</title>
        <authorList>
            <person name="Jiang S."/>
            <person name="Liu Z.W."/>
            <person name="Du Z.J."/>
        </authorList>
    </citation>
    <scope>NUCLEOTIDE SEQUENCE [LARGE SCALE GENOMIC DNA]</scope>
    <source>
        <strain evidence="3 4">F7430</strain>
    </source>
</reference>
<dbReference type="Gene3D" id="3.40.1440.10">
    <property type="entry name" value="GIY-YIG endonuclease"/>
    <property type="match status" value="1"/>
</dbReference>
<dbReference type="RefSeq" id="WP_182172199.1">
    <property type="nucleotide sequence ID" value="NZ_JACFXU010000014.1"/>
</dbReference>
<gene>
    <name evidence="3" type="ORF">H2508_09165</name>
</gene>
<dbReference type="CDD" id="cd10456">
    <property type="entry name" value="GIY-YIG_UPF0213"/>
    <property type="match status" value="1"/>
</dbReference>
<name>A0A7W2TWJ5_9GAMM</name>
<dbReference type="SUPFAM" id="SSF82771">
    <property type="entry name" value="GIY-YIG endonuclease"/>
    <property type="match status" value="1"/>
</dbReference>
<dbReference type="InterPro" id="IPR000305">
    <property type="entry name" value="GIY-YIG_endonuc"/>
</dbReference>
<comment type="caution">
    <text evidence="3">The sequence shown here is derived from an EMBL/GenBank/DDBJ whole genome shotgun (WGS) entry which is preliminary data.</text>
</comment>
<dbReference type="PANTHER" id="PTHR34477">
    <property type="entry name" value="UPF0213 PROTEIN YHBQ"/>
    <property type="match status" value="1"/>
</dbReference>
<feature type="domain" description="GIY-YIG" evidence="2">
    <location>
        <begin position="3"/>
        <end position="80"/>
    </location>
</feature>
<keyword evidence="4" id="KW-1185">Reference proteome</keyword>